<accession>A0ACB5TGK0</accession>
<dbReference type="Proteomes" id="UP001165101">
    <property type="component" value="Unassembled WGS sequence"/>
</dbReference>
<comment type="caution">
    <text evidence="1">The sequence shown here is derived from an EMBL/GenBank/DDBJ whole genome shotgun (WGS) entry which is preliminary data.</text>
</comment>
<organism evidence="1 2">
    <name type="scientific">Candida boidinii</name>
    <name type="common">Yeast</name>
    <dbReference type="NCBI Taxonomy" id="5477"/>
    <lineage>
        <taxon>Eukaryota</taxon>
        <taxon>Fungi</taxon>
        <taxon>Dikarya</taxon>
        <taxon>Ascomycota</taxon>
        <taxon>Saccharomycotina</taxon>
        <taxon>Pichiomycetes</taxon>
        <taxon>Pichiales</taxon>
        <taxon>Pichiaceae</taxon>
        <taxon>Ogataea</taxon>
        <taxon>Ogataea/Candida clade</taxon>
    </lineage>
</organism>
<evidence type="ECO:0000313" key="1">
    <source>
        <dbReference type="EMBL" id="GME87272.1"/>
    </source>
</evidence>
<protein>
    <submittedName>
        <fullName evidence="1">Unnamed protein product</fullName>
    </submittedName>
</protein>
<gene>
    <name evidence="1" type="ORF">Cboi01_000027900</name>
</gene>
<reference evidence="1" key="1">
    <citation type="submission" date="2023-04" db="EMBL/GenBank/DDBJ databases">
        <title>Candida boidinii NBRC 1967.</title>
        <authorList>
            <person name="Ichikawa N."/>
            <person name="Sato H."/>
            <person name="Tonouchi N."/>
        </authorList>
    </citation>
    <scope>NUCLEOTIDE SEQUENCE</scope>
    <source>
        <strain evidence="1">NBRC 1967</strain>
    </source>
</reference>
<dbReference type="EMBL" id="BSXV01000067">
    <property type="protein sequence ID" value="GME87272.1"/>
    <property type="molecule type" value="Genomic_DNA"/>
</dbReference>
<proteinExistence type="predicted"/>
<keyword evidence="2" id="KW-1185">Reference proteome</keyword>
<sequence>MPLPSRRLSRTKKTEDDDIRTISLKLDVIPSEETMERSSSSKFTNVLDPNELEAVAKTTSYLPSQNSPFEEEAEEANNSSSNSSDEEAVRPKLSNIFSSGTIRTARTFNFDEEDPITYPEGGKEANLVVLGAFFALLPSWGIANSTGVIQTYIAENQLSEEPTSTISWIFSIYLFLMLSSCVLSGTYFDRNGAKLPLFLGSIMLVGGQMVLLQMVDQLVVLYSH</sequence>
<evidence type="ECO:0000313" key="2">
    <source>
        <dbReference type="Proteomes" id="UP001165101"/>
    </source>
</evidence>
<name>A0ACB5TGK0_CANBO</name>